<accession>A0A510NUT0</accession>
<dbReference type="GO" id="GO:1990529">
    <property type="term" value="C:glycosylphosphatidylinositol-mannosyltransferase I complex"/>
    <property type="evidence" value="ECO:0007669"/>
    <property type="project" value="TreeGrafter"/>
</dbReference>
<evidence type="ECO:0000256" key="5">
    <source>
        <dbReference type="ARBA" id="ARBA00022502"/>
    </source>
</evidence>
<comment type="subcellular location">
    <subcellularLocation>
        <location evidence="11">Endoplasmic reticulum membrane</location>
        <topology evidence="11">Single-pass membrane protein</topology>
    </subcellularLocation>
    <subcellularLocation>
        <location evidence="1">Endoplasmic reticulum membrane</location>
        <topology evidence="1">Single-pass type III membrane protein</topology>
    </subcellularLocation>
</comment>
<keyword evidence="8" id="KW-1133">Transmembrane helix</keyword>
<dbReference type="GO" id="GO:0006506">
    <property type="term" value="P:GPI anchor biosynthetic process"/>
    <property type="evidence" value="ECO:0007669"/>
    <property type="project" value="UniProtKB-UniPathway"/>
</dbReference>
<keyword evidence="9" id="KW-0472">Membrane</keyword>
<keyword evidence="13" id="KW-1185">Reference proteome</keyword>
<evidence type="ECO:0000256" key="6">
    <source>
        <dbReference type="ARBA" id="ARBA00022692"/>
    </source>
</evidence>
<organism evidence="12 13">
    <name type="scientific">Talaromyces pinophilus</name>
    <name type="common">Penicillium pinophilum</name>
    <dbReference type="NCBI Taxonomy" id="128442"/>
    <lineage>
        <taxon>Eukaryota</taxon>
        <taxon>Fungi</taxon>
        <taxon>Dikarya</taxon>
        <taxon>Ascomycota</taxon>
        <taxon>Pezizomycotina</taxon>
        <taxon>Eurotiomycetes</taxon>
        <taxon>Eurotiomycetidae</taxon>
        <taxon>Eurotiales</taxon>
        <taxon>Trichocomaceae</taxon>
        <taxon>Talaromyces</taxon>
        <taxon>Talaromyces sect. Talaromyces</taxon>
    </lineage>
</organism>
<dbReference type="SMART" id="SM00780">
    <property type="entry name" value="PIG-X"/>
    <property type="match status" value="1"/>
</dbReference>
<dbReference type="GO" id="GO:0005789">
    <property type="term" value="C:endoplasmic reticulum membrane"/>
    <property type="evidence" value="ECO:0007669"/>
    <property type="project" value="UniProtKB-SubCell"/>
</dbReference>
<dbReference type="GO" id="GO:0000030">
    <property type="term" value="F:mannosyltransferase activity"/>
    <property type="evidence" value="ECO:0007669"/>
    <property type="project" value="TreeGrafter"/>
</dbReference>
<evidence type="ECO:0000256" key="3">
    <source>
        <dbReference type="ARBA" id="ARBA00010345"/>
    </source>
</evidence>
<comment type="similarity">
    <text evidence="3 11">Belongs to the PIGX family.</text>
</comment>
<evidence type="ECO:0000256" key="2">
    <source>
        <dbReference type="ARBA" id="ARBA00004687"/>
    </source>
</evidence>
<dbReference type="AlphaFoldDB" id="A0A510NUT0"/>
<dbReference type="InterPro" id="IPR013233">
    <property type="entry name" value="PIG-X/PBN1"/>
</dbReference>
<name>A0A510NUT0_TALPI</name>
<dbReference type="PANTHER" id="PTHR28533:SF1">
    <property type="entry name" value="PROTEIN PBN1"/>
    <property type="match status" value="1"/>
</dbReference>
<dbReference type="UniPathway" id="UPA00196"/>
<proteinExistence type="inferred from homology"/>
<keyword evidence="7 11" id="KW-0256">Endoplasmic reticulum</keyword>
<evidence type="ECO:0000256" key="7">
    <source>
        <dbReference type="ARBA" id="ARBA00022824"/>
    </source>
</evidence>
<evidence type="ECO:0000313" key="12">
    <source>
        <dbReference type="EMBL" id="GAM35999.1"/>
    </source>
</evidence>
<keyword evidence="10" id="KW-0325">Glycoprotein</keyword>
<dbReference type="EMBL" id="DF933814">
    <property type="protein sequence ID" value="GAM35999.1"/>
    <property type="molecule type" value="Genomic_DNA"/>
</dbReference>
<evidence type="ECO:0000256" key="11">
    <source>
        <dbReference type="RuleBase" id="RU366056"/>
    </source>
</evidence>
<sequence length="515" mass="56828">MKRRVTYITAADAEFDPSKQAILSKDTLSIRGLDAAKEERFTFTQTELPAELLDSLRNTLELHIRWSTERNYDSVAPFLARTSPGLHVYHVSSDNETSSEDTDRICPLVQKLFGDDIKCVSQEESFSQSPNAVESSQPTQFHHNLPSIDRFVAFLRSILCDLTDVQCADSISHVSLADSIAIDYDTTADTITLSTFWSQPHSETAWTEDIGIIGSNGKVEVGILSNEKSIDPEDLTLGGYLAVVGQDSKLKPTLFSFPSRHHVFPDHAKYISAFETPTGLHPTMKISISASALIQPSAPIGTTCALHTYMTLPSTIFADKYQLSTKDSLFLESHNLKGLRAVSGETDLEAPDWVLPAWGSNLLIEIATPAENQAVQDSSWDVTIPLHLRYLEPTESGHQSTSIPWPIVFWACSAEDTEMGINPFDRVDLGYDTLFPPKTYFYHLHPESDGALMQEIQVPVLRADTEGGRLFGNATSQVELGTVAAISIGFTWVLWKLVSTLGSSPKDSSDAKKKK</sequence>
<evidence type="ECO:0000256" key="9">
    <source>
        <dbReference type="ARBA" id="ARBA00023136"/>
    </source>
</evidence>
<dbReference type="Pfam" id="PF08320">
    <property type="entry name" value="PIG-X"/>
    <property type="match status" value="1"/>
</dbReference>
<evidence type="ECO:0000256" key="1">
    <source>
        <dbReference type="ARBA" id="ARBA00004643"/>
    </source>
</evidence>
<keyword evidence="5 11" id="KW-0337">GPI-anchor biosynthesis</keyword>
<protein>
    <recommendedName>
        <fullName evidence="4 11">Protein PBN1</fullName>
    </recommendedName>
</protein>
<evidence type="ECO:0000313" key="13">
    <source>
        <dbReference type="Proteomes" id="UP000053095"/>
    </source>
</evidence>
<evidence type="ECO:0000256" key="10">
    <source>
        <dbReference type="ARBA" id="ARBA00023180"/>
    </source>
</evidence>
<evidence type="ECO:0000256" key="8">
    <source>
        <dbReference type="ARBA" id="ARBA00022989"/>
    </source>
</evidence>
<dbReference type="Proteomes" id="UP000053095">
    <property type="component" value="Unassembled WGS sequence"/>
</dbReference>
<gene>
    <name evidence="12" type="ORF">TCE0_018r04752</name>
</gene>
<evidence type="ECO:0000256" key="4">
    <source>
        <dbReference type="ARBA" id="ARBA00020410"/>
    </source>
</evidence>
<dbReference type="InterPro" id="IPR042322">
    <property type="entry name" value="Pbn1"/>
</dbReference>
<comment type="pathway">
    <text evidence="2 11">Glycolipid biosynthesis; glycosylphosphatidylinositol-anchor biosynthesis.</text>
</comment>
<comment type="function">
    <text evidence="11">Required for proper folding and/or the stability of a subset of proteins in the endoplasmic reticulum. Component of glycosylphosphatidylinositol-mannosyltransferase 1 which transfers the first of the 4 mannoses in the GPI-anchor precursors during GPI-anchor biosynthesis. Probably acts by stabilizing the mannosyltransferase GPI14.</text>
</comment>
<keyword evidence="6" id="KW-0812">Transmembrane</keyword>
<reference evidence="13" key="1">
    <citation type="journal article" date="2015" name="Genome Announc.">
        <title>Draft genome sequence of Talaromyces cellulolyticus strain Y-94, a source of lignocellulosic biomass-degrading enzymes.</title>
        <authorList>
            <person name="Fujii T."/>
            <person name="Koike H."/>
            <person name="Sawayama S."/>
            <person name="Yano S."/>
            <person name="Inoue H."/>
        </authorList>
    </citation>
    <scope>NUCLEOTIDE SEQUENCE [LARGE SCALE GENOMIC DNA]</scope>
    <source>
        <strain evidence="13">Y-94</strain>
    </source>
</reference>
<dbReference type="PANTHER" id="PTHR28533">
    <property type="entry name" value="PROTEIN PBN1"/>
    <property type="match status" value="1"/>
</dbReference>